<feature type="transmembrane region" description="Helical" evidence="1">
    <location>
        <begin position="128"/>
        <end position="144"/>
    </location>
</feature>
<gene>
    <name evidence="2" type="ORF">GCM10010123_21080</name>
</gene>
<evidence type="ECO:0000313" key="2">
    <source>
        <dbReference type="EMBL" id="GGJ90972.1"/>
    </source>
</evidence>
<evidence type="ECO:0000256" key="1">
    <source>
        <dbReference type="SAM" id="Phobius"/>
    </source>
</evidence>
<comment type="caution">
    <text evidence="2">The sequence shown here is derived from an EMBL/GenBank/DDBJ whole genome shotgun (WGS) entry which is preliminary data.</text>
</comment>
<feature type="transmembrane region" description="Helical" evidence="1">
    <location>
        <begin position="12"/>
        <end position="35"/>
    </location>
</feature>
<evidence type="ECO:0000313" key="3">
    <source>
        <dbReference type="Proteomes" id="UP000649739"/>
    </source>
</evidence>
<keyword evidence="1" id="KW-0812">Transmembrane</keyword>
<feature type="transmembrane region" description="Helical" evidence="1">
    <location>
        <begin position="164"/>
        <end position="183"/>
    </location>
</feature>
<reference evidence="2" key="2">
    <citation type="submission" date="2020-09" db="EMBL/GenBank/DDBJ databases">
        <authorList>
            <person name="Sun Q."/>
            <person name="Ohkuma M."/>
        </authorList>
    </citation>
    <scope>NUCLEOTIDE SEQUENCE</scope>
    <source>
        <strain evidence="2">JCM 3090</strain>
    </source>
</reference>
<keyword evidence="1" id="KW-0472">Membrane</keyword>
<dbReference type="RefSeq" id="WP_189169920.1">
    <property type="nucleotide sequence ID" value="NZ_BMQB01000004.1"/>
</dbReference>
<sequence>MRTLAAGWPGAVLVSLVVPGLPTALAYLPLLRYFGTGGTGALPDRPLLPDDPLPLLVAGLAPPIVLALTYPLGFAAIARVLVLRAAGEPAPVGAALRYAVRRLPGLLGPCLAAGLLVGLGALLCLLPGLVVLFVLSLVPAVALFERRRSLRRSAALVGRRWDAVLLGCVLAGPGFVPVVAGLLTCYAEARAGEAPLSTATLRAELG</sequence>
<accession>A0A8J3B3M3</accession>
<dbReference type="AlphaFoldDB" id="A0A8J3B3M3"/>
<feature type="transmembrane region" description="Helical" evidence="1">
    <location>
        <begin position="55"/>
        <end position="82"/>
    </location>
</feature>
<dbReference type="EMBL" id="BMQB01000004">
    <property type="protein sequence ID" value="GGJ90972.1"/>
    <property type="molecule type" value="Genomic_DNA"/>
</dbReference>
<keyword evidence="1" id="KW-1133">Transmembrane helix</keyword>
<proteinExistence type="predicted"/>
<feature type="transmembrane region" description="Helical" evidence="1">
    <location>
        <begin position="103"/>
        <end position="122"/>
    </location>
</feature>
<name>A0A8J3B3M3_9ACTN</name>
<dbReference type="Proteomes" id="UP000649739">
    <property type="component" value="Unassembled WGS sequence"/>
</dbReference>
<keyword evidence="3" id="KW-1185">Reference proteome</keyword>
<reference evidence="2" key="1">
    <citation type="journal article" date="2014" name="Int. J. Syst. Evol. Microbiol.">
        <title>Complete genome sequence of Corynebacterium casei LMG S-19264T (=DSM 44701T), isolated from a smear-ripened cheese.</title>
        <authorList>
            <consortium name="US DOE Joint Genome Institute (JGI-PGF)"/>
            <person name="Walter F."/>
            <person name="Albersmeier A."/>
            <person name="Kalinowski J."/>
            <person name="Ruckert C."/>
        </authorList>
    </citation>
    <scope>NUCLEOTIDE SEQUENCE</scope>
    <source>
        <strain evidence="2">JCM 3090</strain>
    </source>
</reference>
<protein>
    <submittedName>
        <fullName evidence="2">Uncharacterized protein</fullName>
    </submittedName>
</protein>
<organism evidence="2 3">
    <name type="scientific">Pilimelia anulata</name>
    <dbReference type="NCBI Taxonomy" id="53371"/>
    <lineage>
        <taxon>Bacteria</taxon>
        <taxon>Bacillati</taxon>
        <taxon>Actinomycetota</taxon>
        <taxon>Actinomycetes</taxon>
        <taxon>Micromonosporales</taxon>
        <taxon>Micromonosporaceae</taxon>
        <taxon>Pilimelia</taxon>
    </lineage>
</organism>